<evidence type="ECO:0000313" key="3">
    <source>
        <dbReference type="Proteomes" id="UP000779900"/>
    </source>
</evidence>
<evidence type="ECO:0000313" key="2">
    <source>
        <dbReference type="EMBL" id="MBM3330421.1"/>
    </source>
</evidence>
<dbReference type="PANTHER" id="PTHR33933:SF1">
    <property type="entry name" value="PROTEIN ADENYLYLTRANSFERASE MNTA-RELATED"/>
    <property type="match status" value="1"/>
</dbReference>
<proteinExistence type="predicted"/>
<organism evidence="2 3">
    <name type="scientific">candidate division WOR-3 bacterium</name>
    <dbReference type="NCBI Taxonomy" id="2052148"/>
    <lineage>
        <taxon>Bacteria</taxon>
        <taxon>Bacteria division WOR-3</taxon>
    </lineage>
</organism>
<dbReference type="Gene3D" id="3.30.460.10">
    <property type="entry name" value="Beta Polymerase, domain 2"/>
    <property type="match status" value="1"/>
</dbReference>
<protein>
    <submittedName>
        <fullName evidence="2">Nucleotidyltransferase domain-containing protein</fullName>
    </submittedName>
</protein>
<accession>A0A937XE35</accession>
<dbReference type="EMBL" id="VGIR01000003">
    <property type="protein sequence ID" value="MBM3330421.1"/>
    <property type="molecule type" value="Genomic_DNA"/>
</dbReference>
<dbReference type="PANTHER" id="PTHR33933">
    <property type="entry name" value="NUCLEOTIDYLTRANSFERASE"/>
    <property type="match status" value="1"/>
</dbReference>
<dbReference type="Pfam" id="PF01909">
    <property type="entry name" value="NTP_transf_2"/>
    <property type="match status" value="1"/>
</dbReference>
<gene>
    <name evidence="2" type="ORF">FJY68_01060</name>
</gene>
<dbReference type="SUPFAM" id="SSF81301">
    <property type="entry name" value="Nucleotidyltransferase"/>
    <property type="match status" value="1"/>
</dbReference>
<dbReference type="AlphaFoldDB" id="A0A937XE35"/>
<dbReference type="InterPro" id="IPR052548">
    <property type="entry name" value="Type_VII_TA_antitoxin"/>
</dbReference>
<comment type="caution">
    <text evidence="2">The sequence shown here is derived from an EMBL/GenBank/DDBJ whole genome shotgun (WGS) entry which is preliminary data.</text>
</comment>
<dbReference type="CDD" id="cd05403">
    <property type="entry name" value="NT_KNTase_like"/>
    <property type="match status" value="1"/>
</dbReference>
<reference evidence="2" key="1">
    <citation type="submission" date="2019-03" db="EMBL/GenBank/DDBJ databases">
        <title>Lake Tanganyika Metagenome-Assembled Genomes (MAGs).</title>
        <authorList>
            <person name="Tran P."/>
        </authorList>
    </citation>
    <scope>NUCLEOTIDE SEQUENCE</scope>
    <source>
        <strain evidence="2">K_DeepCast_150m_m2_040</strain>
    </source>
</reference>
<dbReference type="Proteomes" id="UP000779900">
    <property type="component" value="Unassembled WGS sequence"/>
</dbReference>
<sequence>MTSKVGQVLAELRARLRELYGERLVRLVLFGSQARGDARPDSDIDVVVVLRGDVDVEVERRRVLPITAELSLEHNVVILCVYLSERRFGQEQSLLLRNVRTEGIAV</sequence>
<dbReference type="InterPro" id="IPR002934">
    <property type="entry name" value="Polymerase_NTP_transf_dom"/>
</dbReference>
<evidence type="ECO:0000259" key="1">
    <source>
        <dbReference type="Pfam" id="PF01909"/>
    </source>
</evidence>
<dbReference type="GO" id="GO:0016779">
    <property type="term" value="F:nucleotidyltransferase activity"/>
    <property type="evidence" value="ECO:0007669"/>
    <property type="project" value="InterPro"/>
</dbReference>
<feature type="domain" description="Polymerase nucleotidyl transferase" evidence="1">
    <location>
        <begin position="10"/>
        <end position="72"/>
    </location>
</feature>
<name>A0A937XE35_UNCW3</name>
<dbReference type="InterPro" id="IPR043519">
    <property type="entry name" value="NT_sf"/>
</dbReference>